<dbReference type="WBParaSite" id="DME_0000723301-mRNA-1">
    <property type="protein sequence ID" value="DME_0000723301-mRNA-1"/>
    <property type="gene ID" value="DME_0000723301"/>
</dbReference>
<organism evidence="2 4">
    <name type="scientific">Dracunculus medinensis</name>
    <name type="common">Guinea worm</name>
    <dbReference type="NCBI Taxonomy" id="318479"/>
    <lineage>
        <taxon>Eukaryota</taxon>
        <taxon>Metazoa</taxon>
        <taxon>Ecdysozoa</taxon>
        <taxon>Nematoda</taxon>
        <taxon>Chromadorea</taxon>
        <taxon>Rhabditida</taxon>
        <taxon>Spirurina</taxon>
        <taxon>Dracunculoidea</taxon>
        <taxon>Dracunculidae</taxon>
        <taxon>Dracunculus</taxon>
    </lineage>
</organism>
<name>A0A0N4UI20_DRAME</name>
<accession>A0A0N4UI20</accession>
<dbReference type="STRING" id="318479.A0A0N4UI20"/>
<proteinExistence type="predicted"/>
<dbReference type="GO" id="GO:0009982">
    <property type="term" value="F:pseudouridine synthase activity"/>
    <property type="evidence" value="ECO:0007669"/>
    <property type="project" value="InterPro"/>
</dbReference>
<dbReference type="EMBL" id="UYYG01001195">
    <property type="protein sequence ID" value="VDN59928.1"/>
    <property type="molecule type" value="Genomic_DNA"/>
</dbReference>
<protein>
    <submittedName>
        <fullName evidence="4">Nudix hydrolase domain-containing protein</fullName>
    </submittedName>
</protein>
<keyword evidence="3" id="KW-1185">Reference proteome</keyword>
<reference evidence="1 3" key="2">
    <citation type="submission" date="2018-11" db="EMBL/GenBank/DDBJ databases">
        <authorList>
            <consortium name="Pathogen Informatics"/>
        </authorList>
    </citation>
    <scope>NUCLEOTIDE SEQUENCE [LARGE SCALE GENOMIC DNA]</scope>
</reference>
<evidence type="ECO:0000313" key="4">
    <source>
        <dbReference type="WBParaSite" id="DME_0000723301-mRNA-1"/>
    </source>
</evidence>
<dbReference type="SUPFAM" id="SSF55120">
    <property type="entry name" value="Pseudouridine synthase"/>
    <property type="match status" value="1"/>
</dbReference>
<dbReference type="InterPro" id="IPR020103">
    <property type="entry name" value="PsdUridine_synth_cat_dom_sf"/>
</dbReference>
<reference evidence="4" key="1">
    <citation type="submission" date="2017-02" db="UniProtKB">
        <authorList>
            <consortium name="WormBaseParasite"/>
        </authorList>
    </citation>
    <scope>IDENTIFICATION</scope>
</reference>
<dbReference type="OrthoDB" id="428658at2759"/>
<dbReference type="GO" id="GO:0003723">
    <property type="term" value="F:RNA binding"/>
    <property type="evidence" value="ECO:0007669"/>
    <property type="project" value="InterPro"/>
</dbReference>
<dbReference type="GO" id="GO:0001522">
    <property type="term" value="P:pseudouridine synthesis"/>
    <property type="evidence" value="ECO:0007669"/>
    <property type="project" value="InterPro"/>
</dbReference>
<dbReference type="AlphaFoldDB" id="A0A0N4UI20"/>
<dbReference type="Gene3D" id="3.30.2350.10">
    <property type="entry name" value="Pseudouridine synthase"/>
    <property type="match status" value="1"/>
</dbReference>
<gene>
    <name evidence="1" type="ORF">DME_LOCUS9901</name>
</gene>
<sequence length="399" mass="46138">MQIFTRILFLHESIARVCIRHCAKKASSSVLDEKLIRSAIRPQIPVRLASLFSYLVKNTIHHEPGKFLILSKPYGVSSLGHKGGNIFKPTRFDRRDENLEETIEVDQNRSVTIESAIPLLAQHFREPNLMFCTGLKRYITGPLIIPANKREYEKIFRSHRRFSSIRHRALVICAGRPISDSGHIQGYATFQKVRDHSEYIFVKDGVAKPRAKSGQFAVSGSMEYKVLASNYGCSLIDIEFPIFNRHLPRLMLTELLSPILGDPIYMQRIVEIDSTPTLIEPKQLYRTKHIKRSFTELEHRLSLKNSDIYTLLPMYFHVYRTIFPSYEIYFEERQDLVAFSLLPCNIFFTWIDYKLIKAHMTAMLRCLNFTTATSRHLKSVAEETADMPLNIADETCFTL</sequence>
<evidence type="ECO:0000313" key="1">
    <source>
        <dbReference type="EMBL" id="VDN59928.1"/>
    </source>
</evidence>
<dbReference type="Proteomes" id="UP000038040">
    <property type="component" value="Unplaced"/>
</dbReference>
<evidence type="ECO:0000313" key="2">
    <source>
        <dbReference type="Proteomes" id="UP000038040"/>
    </source>
</evidence>
<dbReference type="Proteomes" id="UP000274756">
    <property type="component" value="Unassembled WGS sequence"/>
</dbReference>
<evidence type="ECO:0000313" key="3">
    <source>
        <dbReference type="Proteomes" id="UP000274756"/>
    </source>
</evidence>